<evidence type="ECO:0000256" key="6">
    <source>
        <dbReference type="RuleBase" id="RU363054"/>
    </source>
</evidence>
<evidence type="ECO:0000259" key="7">
    <source>
        <dbReference type="PROSITE" id="PS50928"/>
    </source>
</evidence>
<feature type="transmembrane region" description="Helical" evidence="5">
    <location>
        <begin position="207"/>
        <end position="227"/>
    </location>
</feature>
<keyword evidence="5" id="KW-0813">Transport</keyword>
<evidence type="ECO:0000313" key="8">
    <source>
        <dbReference type="EMBL" id="ERT06775.1"/>
    </source>
</evidence>
<dbReference type="PROSITE" id="PS50928">
    <property type="entry name" value="ABC_TM1"/>
    <property type="match status" value="1"/>
</dbReference>
<dbReference type="NCBIfam" id="TIGR02138">
    <property type="entry name" value="phosphate_pstC"/>
    <property type="match status" value="1"/>
</dbReference>
<dbReference type="InterPro" id="IPR035906">
    <property type="entry name" value="MetI-like_sf"/>
</dbReference>
<keyword evidence="3 5" id="KW-1133">Transmembrane helix</keyword>
<feature type="domain" description="ABC transmembrane type-1" evidence="7">
    <location>
        <begin position="87"/>
        <end position="299"/>
    </location>
</feature>
<keyword evidence="9" id="KW-1185">Reference proteome</keyword>
<feature type="transmembrane region" description="Helical" evidence="5">
    <location>
        <begin position="157"/>
        <end position="178"/>
    </location>
</feature>
<keyword evidence="4 5" id="KW-0472">Membrane</keyword>
<dbReference type="PANTHER" id="PTHR42727:SF1">
    <property type="entry name" value="PHOSPHATE TRANSPORT SYSTEM PERMEASE"/>
    <property type="match status" value="1"/>
</dbReference>
<comment type="similarity">
    <text evidence="6">Belongs to the binding-protein-dependent transport system permease family. CysTW subfamily.</text>
</comment>
<comment type="function">
    <text evidence="6">Part of the binding-protein-dependent transport system for phosphate; probably responsible for the translocation of the substrate across the membrane.</text>
</comment>
<dbReference type="Proteomes" id="UP000017127">
    <property type="component" value="Unassembled WGS sequence"/>
</dbReference>
<accession>U7QI65</accession>
<evidence type="ECO:0000256" key="2">
    <source>
        <dbReference type="ARBA" id="ARBA00022692"/>
    </source>
</evidence>
<dbReference type="Pfam" id="PF00528">
    <property type="entry name" value="BPD_transp_1"/>
    <property type="match status" value="1"/>
</dbReference>
<dbReference type="EMBL" id="AUZM01000030">
    <property type="protein sequence ID" value="ERT06775.1"/>
    <property type="molecule type" value="Genomic_DNA"/>
</dbReference>
<dbReference type="Gene3D" id="1.10.3720.10">
    <property type="entry name" value="MetI-like"/>
    <property type="match status" value="1"/>
</dbReference>
<organism evidence="8 9">
    <name type="scientific">Lyngbya aestuarii BL J</name>
    <dbReference type="NCBI Taxonomy" id="1348334"/>
    <lineage>
        <taxon>Bacteria</taxon>
        <taxon>Bacillati</taxon>
        <taxon>Cyanobacteriota</taxon>
        <taxon>Cyanophyceae</taxon>
        <taxon>Oscillatoriophycideae</taxon>
        <taxon>Oscillatoriales</taxon>
        <taxon>Microcoleaceae</taxon>
        <taxon>Lyngbya</taxon>
    </lineage>
</organism>
<comment type="caution">
    <text evidence="8">The sequence shown here is derived from an EMBL/GenBank/DDBJ whole genome shotgun (WGS) entry which is preliminary data.</text>
</comment>
<dbReference type="SUPFAM" id="SSF161098">
    <property type="entry name" value="MetI-like"/>
    <property type="match status" value="1"/>
</dbReference>
<dbReference type="InterPro" id="IPR011864">
    <property type="entry name" value="Phosphate_PstC"/>
</dbReference>
<dbReference type="PANTHER" id="PTHR42727">
    <property type="entry name" value="PHOSPHATE TRANSPORT SYSTEM PERMEASE PROTEIN"/>
    <property type="match status" value="1"/>
</dbReference>
<dbReference type="AlphaFoldDB" id="U7QI65"/>
<keyword evidence="6" id="KW-0592">Phosphate transport</keyword>
<dbReference type="OrthoDB" id="9785113at2"/>
<dbReference type="GO" id="GO:0005886">
    <property type="term" value="C:plasma membrane"/>
    <property type="evidence" value="ECO:0007669"/>
    <property type="project" value="UniProtKB-SubCell"/>
</dbReference>
<feature type="transmembrane region" description="Helical" evidence="5">
    <location>
        <begin position="127"/>
        <end position="151"/>
    </location>
</feature>
<keyword evidence="6" id="KW-1003">Cell membrane</keyword>
<protein>
    <recommendedName>
        <fullName evidence="6">Phosphate transport system permease protein</fullName>
    </recommendedName>
</protein>
<proteinExistence type="inferred from homology"/>
<reference evidence="8 9" key="1">
    <citation type="journal article" date="2013" name="Front. Microbiol.">
        <title>Comparative genomic analyses of the cyanobacterium, Lyngbya aestuarii BL J, a powerful hydrogen producer.</title>
        <authorList>
            <person name="Kothari A."/>
            <person name="Vaughn M."/>
            <person name="Garcia-Pichel F."/>
        </authorList>
    </citation>
    <scope>NUCLEOTIDE SEQUENCE [LARGE SCALE GENOMIC DNA]</scope>
    <source>
        <strain evidence="8 9">BL J</strain>
    </source>
</reference>
<name>U7QI65_9CYAN</name>
<evidence type="ECO:0000256" key="3">
    <source>
        <dbReference type="ARBA" id="ARBA00022989"/>
    </source>
</evidence>
<dbReference type="GO" id="GO:0006817">
    <property type="term" value="P:phosphate ion transport"/>
    <property type="evidence" value="ECO:0007669"/>
    <property type="project" value="UniProtKB-KW"/>
</dbReference>
<dbReference type="RefSeq" id="WP_023066952.1">
    <property type="nucleotide sequence ID" value="NZ_AUZM01000030.1"/>
</dbReference>
<dbReference type="InterPro" id="IPR000515">
    <property type="entry name" value="MetI-like"/>
</dbReference>
<feature type="transmembrane region" description="Helical" evidence="5">
    <location>
        <begin position="281"/>
        <end position="303"/>
    </location>
</feature>
<dbReference type="GO" id="GO:0005315">
    <property type="term" value="F:phosphate transmembrane transporter activity"/>
    <property type="evidence" value="ECO:0007669"/>
    <property type="project" value="InterPro"/>
</dbReference>
<feature type="transmembrane region" description="Helical" evidence="5">
    <location>
        <begin position="91"/>
        <end position="115"/>
    </location>
</feature>
<comment type="subcellular location">
    <subcellularLocation>
        <location evidence="5">Cell membrane</location>
        <topology evidence="5">Multi-pass membrane protein</topology>
    </subcellularLocation>
    <subcellularLocation>
        <location evidence="1">Membrane</location>
        <topology evidence="1">Multi-pass membrane protein</topology>
    </subcellularLocation>
</comment>
<dbReference type="CDD" id="cd06261">
    <property type="entry name" value="TM_PBP2"/>
    <property type="match status" value="1"/>
</dbReference>
<evidence type="ECO:0000256" key="5">
    <source>
        <dbReference type="RuleBase" id="RU363032"/>
    </source>
</evidence>
<keyword evidence="2 5" id="KW-0812">Transmembrane</keyword>
<dbReference type="PATRIC" id="fig|1348334.3.peg.3136"/>
<gene>
    <name evidence="8" type="ORF">M595_3239</name>
</gene>
<evidence type="ECO:0000256" key="4">
    <source>
        <dbReference type="ARBA" id="ARBA00023136"/>
    </source>
</evidence>
<evidence type="ECO:0000256" key="1">
    <source>
        <dbReference type="ARBA" id="ARBA00004141"/>
    </source>
</evidence>
<feature type="transmembrane region" description="Helical" evidence="5">
    <location>
        <begin position="27"/>
        <end position="51"/>
    </location>
</feature>
<evidence type="ECO:0000313" key="9">
    <source>
        <dbReference type="Proteomes" id="UP000017127"/>
    </source>
</evidence>
<sequence length="310" mass="33820">MTQKQLQLSKKSKQLTPKQIRNSREKVIEFILFLAAFSSVATTIAILYILIDESVLFFQEVSIVEFLTGTQWTPLFADAQYGILPLLSGTLVTSTVAMFVAIPLGTIAAIYLSEFAHPKLREIVKPWLEVLAAIPTVVYGYFALLVVTPILQSIFPMLPGFNMLSAGLVMGLMIIPFVSSISEDAMRSVPVGLREGSYAMGATRLQTALKVVFPSAISGISAAYILAVSRAVGETMIVTVAAGLQPQLTWNPFDQAATITAYIVQVSLGDIPHGTLEYHTIFAAGLTLVLMTLVLNIIGHFLAKRYREIY</sequence>